<reference evidence="1 2" key="1">
    <citation type="journal article" date="2022" name="Hortic Res">
        <title>A haplotype resolved chromosomal level avocado genome allows analysis of novel avocado genes.</title>
        <authorList>
            <person name="Nath O."/>
            <person name="Fletcher S.J."/>
            <person name="Hayward A."/>
            <person name="Shaw L.M."/>
            <person name="Masouleh A.K."/>
            <person name="Furtado A."/>
            <person name="Henry R.J."/>
            <person name="Mitter N."/>
        </authorList>
    </citation>
    <scope>NUCLEOTIDE SEQUENCE [LARGE SCALE GENOMIC DNA]</scope>
    <source>
        <strain evidence="2">cv. Hass</strain>
    </source>
</reference>
<evidence type="ECO:0000313" key="2">
    <source>
        <dbReference type="Proteomes" id="UP001234297"/>
    </source>
</evidence>
<name>A0ACC2LDM6_PERAE</name>
<protein>
    <submittedName>
        <fullName evidence="1">Uncharacterized protein</fullName>
    </submittedName>
</protein>
<keyword evidence="2" id="KW-1185">Reference proteome</keyword>
<proteinExistence type="predicted"/>
<evidence type="ECO:0000313" key="1">
    <source>
        <dbReference type="EMBL" id="KAJ8631617.1"/>
    </source>
</evidence>
<accession>A0ACC2LDM6</accession>
<gene>
    <name evidence="1" type="ORF">MRB53_024940</name>
</gene>
<sequence length="199" mass="21490">MASISPSSIRISHFFPSILLPKQPPLPPQLSTRAIEPNKDNVAETDSSSSSSPKEEDGEFENRLSRVRLKYRSGTGKKAELRKAKKSGASSSTSRTKGGNNVFLPPVPLKEPVSGGMKVDFGFSPFTERLNGRLAGLGLAALLLVELGSGKSLLSYHTAPILFIQIYFVASVSALFIKYEKEKISIWPKSSPSPALNGE</sequence>
<comment type="caution">
    <text evidence="1">The sequence shown here is derived from an EMBL/GenBank/DDBJ whole genome shotgun (WGS) entry which is preliminary data.</text>
</comment>
<dbReference type="EMBL" id="CM056815">
    <property type="protein sequence ID" value="KAJ8631617.1"/>
    <property type="molecule type" value="Genomic_DNA"/>
</dbReference>
<dbReference type="Proteomes" id="UP001234297">
    <property type="component" value="Chromosome 7"/>
</dbReference>
<organism evidence="1 2">
    <name type="scientific">Persea americana</name>
    <name type="common">Avocado</name>
    <dbReference type="NCBI Taxonomy" id="3435"/>
    <lineage>
        <taxon>Eukaryota</taxon>
        <taxon>Viridiplantae</taxon>
        <taxon>Streptophyta</taxon>
        <taxon>Embryophyta</taxon>
        <taxon>Tracheophyta</taxon>
        <taxon>Spermatophyta</taxon>
        <taxon>Magnoliopsida</taxon>
        <taxon>Magnoliidae</taxon>
        <taxon>Laurales</taxon>
        <taxon>Lauraceae</taxon>
        <taxon>Persea</taxon>
    </lineage>
</organism>